<organism evidence="1 4">
    <name type="scientific">Myxococcus fulvus</name>
    <dbReference type="NCBI Taxonomy" id="33"/>
    <lineage>
        <taxon>Bacteria</taxon>
        <taxon>Pseudomonadati</taxon>
        <taxon>Myxococcota</taxon>
        <taxon>Myxococcia</taxon>
        <taxon>Myxococcales</taxon>
        <taxon>Cystobacterineae</taxon>
        <taxon>Myxococcaceae</taxon>
        <taxon>Myxococcus</taxon>
    </lineage>
</organism>
<keyword evidence="3" id="KW-1185">Reference proteome</keyword>
<reference evidence="2 3" key="1">
    <citation type="submission" date="2016-10" db="EMBL/GenBank/DDBJ databases">
        <authorList>
            <person name="Varghese N."/>
            <person name="Submissions S."/>
        </authorList>
    </citation>
    <scope>NUCLEOTIDE SEQUENCE [LARGE SCALE GENOMIC DNA]</scope>
    <source>
        <strain evidence="2 3">DSM 16525</strain>
    </source>
</reference>
<protein>
    <submittedName>
        <fullName evidence="1">Uncharacterized protein</fullName>
    </submittedName>
</protein>
<name>A0A511T591_MYXFU</name>
<sequence>MTTPPPESLPFPDSLCHRCGAPPRYVQTRTSVFIMCPLLPGKYPPQPVRACALFRPAGLAGVKD</sequence>
<dbReference type="AlphaFoldDB" id="A0A511T591"/>
<dbReference type="Proteomes" id="UP000321514">
    <property type="component" value="Unassembled WGS sequence"/>
</dbReference>
<accession>A0A511T591</accession>
<dbReference type="EMBL" id="FOIB01000006">
    <property type="protein sequence ID" value="SEU19927.1"/>
    <property type="molecule type" value="Genomic_DNA"/>
</dbReference>
<reference evidence="1 4" key="2">
    <citation type="submission" date="2019-07" db="EMBL/GenBank/DDBJ databases">
        <title>Whole genome shotgun sequence of Myxococcus fulvus NBRC 100333.</title>
        <authorList>
            <person name="Hosoyama A."/>
            <person name="Uohara A."/>
            <person name="Ohji S."/>
            <person name="Ichikawa N."/>
        </authorList>
    </citation>
    <scope>NUCLEOTIDE SEQUENCE [LARGE SCALE GENOMIC DNA]</scope>
    <source>
        <strain evidence="1 4">NBRC 100333</strain>
    </source>
</reference>
<evidence type="ECO:0000313" key="3">
    <source>
        <dbReference type="Proteomes" id="UP000183760"/>
    </source>
</evidence>
<dbReference type="STRING" id="1334629.MFUL124B02_30945"/>
<comment type="caution">
    <text evidence="1">The sequence shown here is derived from an EMBL/GenBank/DDBJ whole genome shotgun (WGS) entry which is preliminary data.</text>
</comment>
<dbReference type="RefSeq" id="WP_074955853.1">
    <property type="nucleotide sequence ID" value="NZ_BJXR01000028.1"/>
</dbReference>
<gene>
    <name evidence="1" type="ORF">MFU01_35350</name>
    <name evidence="2" type="ORF">SAMN05443572_10673</name>
</gene>
<dbReference type="EMBL" id="BJXR01000028">
    <property type="protein sequence ID" value="GEN08498.1"/>
    <property type="molecule type" value="Genomic_DNA"/>
</dbReference>
<evidence type="ECO:0000313" key="1">
    <source>
        <dbReference type="EMBL" id="GEN08498.1"/>
    </source>
</evidence>
<dbReference type="OrthoDB" id="286082at2"/>
<evidence type="ECO:0000313" key="4">
    <source>
        <dbReference type="Proteomes" id="UP000321514"/>
    </source>
</evidence>
<dbReference type="Proteomes" id="UP000183760">
    <property type="component" value="Unassembled WGS sequence"/>
</dbReference>
<evidence type="ECO:0000313" key="2">
    <source>
        <dbReference type="EMBL" id="SEU19927.1"/>
    </source>
</evidence>
<proteinExistence type="predicted"/>